<keyword evidence="7" id="KW-0479">Metal-binding</keyword>
<evidence type="ECO:0000313" key="16">
    <source>
        <dbReference type="Proteomes" id="UP000248975"/>
    </source>
</evidence>
<dbReference type="GO" id="GO:0009055">
    <property type="term" value="F:electron transfer activity"/>
    <property type="evidence" value="ECO:0007669"/>
    <property type="project" value="InterPro"/>
</dbReference>
<accession>A0A2W5SFC3</accession>
<keyword evidence="3" id="KW-0813">Transport</keyword>
<dbReference type="InterPro" id="IPR011577">
    <property type="entry name" value="Cyt_b561_bac/Ni-Hgenase"/>
</dbReference>
<organism evidence="15 16">
    <name type="scientific">Cereibacter sphaeroides</name>
    <name type="common">Rhodobacter sphaeroides</name>
    <dbReference type="NCBI Taxonomy" id="1063"/>
    <lineage>
        <taxon>Bacteria</taxon>
        <taxon>Pseudomonadati</taxon>
        <taxon>Pseudomonadota</taxon>
        <taxon>Alphaproteobacteria</taxon>
        <taxon>Rhodobacterales</taxon>
        <taxon>Paracoccaceae</taxon>
        <taxon>Cereibacter</taxon>
    </lineage>
</organism>
<evidence type="ECO:0000256" key="4">
    <source>
        <dbReference type="ARBA" id="ARBA00022475"/>
    </source>
</evidence>
<comment type="similarity">
    <text evidence="12">Belongs to the cytochrome b561 family.</text>
</comment>
<evidence type="ECO:0000256" key="6">
    <source>
        <dbReference type="ARBA" id="ARBA00022692"/>
    </source>
</evidence>
<dbReference type="SMART" id="SM00867">
    <property type="entry name" value="YceI"/>
    <property type="match status" value="1"/>
</dbReference>
<dbReference type="Proteomes" id="UP000248975">
    <property type="component" value="Unassembled WGS sequence"/>
</dbReference>
<dbReference type="GO" id="GO:0046872">
    <property type="term" value="F:metal ion binding"/>
    <property type="evidence" value="ECO:0007669"/>
    <property type="project" value="UniProtKB-KW"/>
</dbReference>
<sequence>MALHNTNEAYGSVARTFHWLTALLILTAIPLGLIASRMPYDTAEQLASKAQLFSVHKTIGVAAFLIALSRILWTLFERHLAHLHPERRLETVLAALVHWALYISMLMVPLTGWIGHAATTGFAPILWPFGQGLPFVPQSPRFALVFETLHWAFTKILIASVILHVLGAIKHAVVDRDDTMARMTTGRVSPLAPARKPGRGPMLVAVLIYIAGAGLAWSVIPPAEESAPALEAVASDWKVTEGTLAIGVKQMGQDVGGSFADWTAAISFDETPVGGKNGRVTVTIATDSLTLGSVTSQAKGDGFFDTKNHPTATFEADILPDGATYRAEGTLTLRGTAVPVTLPFTLALDDNRATMHGETTLDRRAFGIGAAFPDEQSVGFPVTVTVDLTAERQE</sequence>
<dbReference type="InterPro" id="IPR036761">
    <property type="entry name" value="TTHA0802/YceI-like_sf"/>
</dbReference>
<evidence type="ECO:0000256" key="11">
    <source>
        <dbReference type="ARBA" id="ARBA00023136"/>
    </source>
</evidence>
<feature type="transmembrane region" description="Helical" evidence="13">
    <location>
        <begin position="58"/>
        <end position="76"/>
    </location>
</feature>
<comment type="cofactor">
    <cofactor evidence="1">
        <name>heme b</name>
        <dbReference type="ChEBI" id="CHEBI:60344"/>
    </cofactor>
</comment>
<keyword evidence="5" id="KW-0349">Heme</keyword>
<dbReference type="EMBL" id="QFQS01000001">
    <property type="protein sequence ID" value="PZR00970.1"/>
    <property type="molecule type" value="Genomic_DNA"/>
</dbReference>
<feature type="transmembrane region" description="Helical" evidence="13">
    <location>
        <begin position="17"/>
        <end position="38"/>
    </location>
</feature>
<evidence type="ECO:0000256" key="10">
    <source>
        <dbReference type="ARBA" id="ARBA00023004"/>
    </source>
</evidence>
<dbReference type="GO" id="GO:0022904">
    <property type="term" value="P:respiratory electron transport chain"/>
    <property type="evidence" value="ECO:0007669"/>
    <property type="project" value="InterPro"/>
</dbReference>
<evidence type="ECO:0000256" key="7">
    <source>
        <dbReference type="ARBA" id="ARBA00022723"/>
    </source>
</evidence>
<dbReference type="InterPro" id="IPR052168">
    <property type="entry name" value="Cytochrome_b561_oxidase"/>
</dbReference>
<dbReference type="Gene3D" id="2.40.128.110">
    <property type="entry name" value="Lipid/polyisoprenoid-binding, YceI-like"/>
    <property type="match status" value="1"/>
</dbReference>
<gene>
    <name evidence="15" type="ORF">DI533_03680</name>
</gene>
<dbReference type="InterPro" id="IPR007372">
    <property type="entry name" value="Lipid/polyisoprenoid-bd_YceI"/>
</dbReference>
<evidence type="ECO:0000256" key="13">
    <source>
        <dbReference type="SAM" id="Phobius"/>
    </source>
</evidence>
<dbReference type="SUPFAM" id="SSF101874">
    <property type="entry name" value="YceI-like"/>
    <property type="match status" value="1"/>
</dbReference>
<comment type="caution">
    <text evidence="15">The sequence shown here is derived from an EMBL/GenBank/DDBJ whole genome shotgun (WGS) entry which is preliminary data.</text>
</comment>
<dbReference type="Gene3D" id="1.20.950.20">
    <property type="entry name" value="Transmembrane di-heme cytochromes, Chain C"/>
    <property type="match status" value="1"/>
</dbReference>
<dbReference type="GO" id="GO:0020037">
    <property type="term" value="F:heme binding"/>
    <property type="evidence" value="ECO:0007669"/>
    <property type="project" value="TreeGrafter"/>
</dbReference>
<dbReference type="AlphaFoldDB" id="A0A2W5SFC3"/>
<feature type="domain" description="Lipid/polyisoprenoid-binding YceI-like" evidence="14">
    <location>
        <begin position="236"/>
        <end position="391"/>
    </location>
</feature>
<keyword evidence="8" id="KW-0249">Electron transport</keyword>
<evidence type="ECO:0000259" key="14">
    <source>
        <dbReference type="SMART" id="SM00867"/>
    </source>
</evidence>
<evidence type="ECO:0000256" key="5">
    <source>
        <dbReference type="ARBA" id="ARBA00022617"/>
    </source>
</evidence>
<reference evidence="15 16" key="1">
    <citation type="submission" date="2017-08" db="EMBL/GenBank/DDBJ databases">
        <title>Infants hospitalized years apart are colonized by the same room-sourced microbial strains.</title>
        <authorList>
            <person name="Brooks B."/>
            <person name="Olm M.R."/>
            <person name="Firek B.A."/>
            <person name="Baker R."/>
            <person name="Thomas B.C."/>
            <person name="Morowitz M.J."/>
            <person name="Banfield J.F."/>
        </authorList>
    </citation>
    <scope>NUCLEOTIDE SEQUENCE [LARGE SCALE GENOMIC DNA]</scope>
    <source>
        <strain evidence="15">S2_003_000_R2_11</strain>
    </source>
</reference>
<keyword evidence="4" id="KW-1003">Cell membrane</keyword>
<keyword evidence="11 13" id="KW-0472">Membrane</keyword>
<evidence type="ECO:0000256" key="12">
    <source>
        <dbReference type="ARBA" id="ARBA00037975"/>
    </source>
</evidence>
<name>A0A2W5SFC3_CERSP</name>
<keyword evidence="9 13" id="KW-1133">Transmembrane helix</keyword>
<dbReference type="Pfam" id="PF04264">
    <property type="entry name" value="YceI"/>
    <property type="match status" value="1"/>
</dbReference>
<feature type="transmembrane region" description="Helical" evidence="13">
    <location>
        <begin position="202"/>
        <end position="220"/>
    </location>
</feature>
<evidence type="ECO:0000256" key="8">
    <source>
        <dbReference type="ARBA" id="ARBA00022982"/>
    </source>
</evidence>
<proteinExistence type="inferred from homology"/>
<evidence type="ECO:0000256" key="1">
    <source>
        <dbReference type="ARBA" id="ARBA00001970"/>
    </source>
</evidence>
<feature type="transmembrane region" description="Helical" evidence="13">
    <location>
        <begin position="96"/>
        <end position="129"/>
    </location>
</feature>
<keyword evidence="6 13" id="KW-0812">Transmembrane</keyword>
<dbReference type="SUPFAM" id="SSF81342">
    <property type="entry name" value="Transmembrane di-heme cytochromes"/>
    <property type="match status" value="1"/>
</dbReference>
<dbReference type="PANTHER" id="PTHR30529">
    <property type="entry name" value="CYTOCHROME B561"/>
    <property type="match status" value="1"/>
</dbReference>
<dbReference type="Pfam" id="PF01292">
    <property type="entry name" value="Ni_hydr_CYTB"/>
    <property type="match status" value="1"/>
</dbReference>
<feature type="transmembrane region" description="Helical" evidence="13">
    <location>
        <begin position="149"/>
        <end position="173"/>
    </location>
</feature>
<protein>
    <submittedName>
        <fullName evidence="15">Cytochrome</fullName>
    </submittedName>
</protein>
<dbReference type="GO" id="GO:0005886">
    <property type="term" value="C:plasma membrane"/>
    <property type="evidence" value="ECO:0007669"/>
    <property type="project" value="UniProtKB-SubCell"/>
</dbReference>
<evidence type="ECO:0000313" key="15">
    <source>
        <dbReference type="EMBL" id="PZR00970.1"/>
    </source>
</evidence>
<comment type="subcellular location">
    <subcellularLocation>
        <location evidence="2">Cell membrane</location>
        <topology evidence="2">Multi-pass membrane protein</topology>
    </subcellularLocation>
</comment>
<keyword evidence="10" id="KW-0408">Iron</keyword>
<dbReference type="PANTHER" id="PTHR30529:SF1">
    <property type="entry name" value="CYTOCHROME B561 HOMOLOG 2"/>
    <property type="match status" value="1"/>
</dbReference>
<dbReference type="InterPro" id="IPR016174">
    <property type="entry name" value="Di-haem_cyt_TM"/>
</dbReference>
<evidence type="ECO:0000256" key="3">
    <source>
        <dbReference type="ARBA" id="ARBA00022448"/>
    </source>
</evidence>
<evidence type="ECO:0000256" key="9">
    <source>
        <dbReference type="ARBA" id="ARBA00022989"/>
    </source>
</evidence>
<evidence type="ECO:0000256" key="2">
    <source>
        <dbReference type="ARBA" id="ARBA00004651"/>
    </source>
</evidence>